<dbReference type="PANTHER" id="PTHR43155">
    <property type="entry name" value="CYCLIC DI-GMP PHOSPHODIESTERASE PA4108-RELATED"/>
    <property type="match status" value="1"/>
</dbReference>
<proteinExistence type="predicted"/>
<organism evidence="2 3">
    <name type="scientific">Ktedonobacter robiniae</name>
    <dbReference type="NCBI Taxonomy" id="2778365"/>
    <lineage>
        <taxon>Bacteria</taxon>
        <taxon>Bacillati</taxon>
        <taxon>Chloroflexota</taxon>
        <taxon>Ktedonobacteria</taxon>
        <taxon>Ktedonobacterales</taxon>
        <taxon>Ktedonobacteraceae</taxon>
        <taxon>Ktedonobacter</taxon>
    </lineage>
</organism>
<dbReference type="RefSeq" id="WP_201374312.1">
    <property type="nucleotide sequence ID" value="NZ_BNJG01000002.1"/>
</dbReference>
<evidence type="ECO:0000313" key="3">
    <source>
        <dbReference type="Proteomes" id="UP000654345"/>
    </source>
</evidence>
<accession>A0ABQ3UYT2</accession>
<sequence length="202" mass="22512">MHILTTQPPLRRGQLNRQDVSRLSLKVLHWYQGALAGHSYRAKFLAEAVARQLRRNEREIYLLGVAALLHDIGKIAIPSALLNKPGSLTEQEWAIMRLHPMIGSCLLEKAGGIWSSIAPFVLAHHERWDGLGYPYGLAGEAIPLEARILAVVDSYTAMTEQRPYRSALSPAEARAEIRRCTGRAYDPRVANVFLALLPQDDA</sequence>
<protein>
    <recommendedName>
        <fullName evidence="1">HD-GYP domain-containing protein</fullName>
    </recommendedName>
</protein>
<evidence type="ECO:0000313" key="2">
    <source>
        <dbReference type="EMBL" id="GHO58039.1"/>
    </source>
</evidence>
<dbReference type="Pfam" id="PF13487">
    <property type="entry name" value="HD_5"/>
    <property type="match status" value="1"/>
</dbReference>
<dbReference type="InterPro" id="IPR003607">
    <property type="entry name" value="HD/PDEase_dom"/>
</dbReference>
<evidence type="ECO:0000259" key="1">
    <source>
        <dbReference type="PROSITE" id="PS51832"/>
    </source>
</evidence>
<feature type="domain" description="HD-GYP" evidence="1">
    <location>
        <begin position="13"/>
        <end position="202"/>
    </location>
</feature>
<dbReference type="CDD" id="cd00077">
    <property type="entry name" value="HDc"/>
    <property type="match status" value="1"/>
</dbReference>
<dbReference type="PROSITE" id="PS51832">
    <property type="entry name" value="HD_GYP"/>
    <property type="match status" value="1"/>
</dbReference>
<gene>
    <name evidence="2" type="ORF">KSB_65140</name>
</gene>
<dbReference type="SUPFAM" id="SSF109604">
    <property type="entry name" value="HD-domain/PDEase-like"/>
    <property type="match status" value="1"/>
</dbReference>
<dbReference type="Gene3D" id="1.10.3210.10">
    <property type="entry name" value="Hypothetical protein af1432"/>
    <property type="match status" value="1"/>
</dbReference>
<dbReference type="EMBL" id="BNJG01000002">
    <property type="protein sequence ID" value="GHO58039.1"/>
    <property type="molecule type" value="Genomic_DNA"/>
</dbReference>
<reference evidence="2 3" key="1">
    <citation type="journal article" date="2021" name="Int. J. Syst. Evol. Microbiol.">
        <title>Reticulibacter mediterranei gen. nov., sp. nov., within the new family Reticulibacteraceae fam. nov., and Ktedonospora formicarum gen. nov., sp. nov., Ktedonobacter robiniae sp. nov., Dictyobacter formicarum sp. nov. and Dictyobacter arantiisoli sp. nov., belonging to the class Ktedonobacteria.</title>
        <authorList>
            <person name="Yabe S."/>
            <person name="Zheng Y."/>
            <person name="Wang C.M."/>
            <person name="Sakai Y."/>
            <person name="Abe K."/>
            <person name="Yokota A."/>
            <person name="Donadio S."/>
            <person name="Cavaletti L."/>
            <person name="Monciardini P."/>
        </authorList>
    </citation>
    <scope>NUCLEOTIDE SEQUENCE [LARGE SCALE GENOMIC DNA]</scope>
    <source>
        <strain evidence="2 3">SOSP1-30</strain>
    </source>
</reference>
<dbReference type="Proteomes" id="UP000654345">
    <property type="component" value="Unassembled WGS sequence"/>
</dbReference>
<dbReference type="InterPro" id="IPR037522">
    <property type="entry name" value="HD_GYP_dom"/>
</dbReference>
<name>A0ABQ3UYT2_9CHLR</name>
<comment type="caution">
    <text evidence="2">The sequence shown here is derived from an EMBL/GenBank/DDBJ whole genome shotgun (WGS) entry which is preliminary data.</text>
</comment>
<keyword evidence="3" id="KW-1185">Reference proteome</keyword>
<dbReference type="SMART" id="SM00471">
    <property type="entry name" value="HDc"/>
    <property type="match status" value="1"/>
</dbReference>